<reference evidence="2 3" key="1">
    <citation type="submission" date="2017-05" db="EMBL/GenBank/DDBJ databases">
        <title>Genomic insights into alkan degradation activity of Oleiphilus messinensis.</title>
        <authorList>
            <person name="Kozyavkin S.A."/>
            <person name="Slesarev A.I."/>
            <person name="Golyshin P.N."/>
            <person name="Korzhenkov A."/>
            <person name="Golyshina O.N."/>
            <person name="Toshchakov S.V."/>
        </authorList>
    </citation>
    <scope>NUCLEOTIDE SEQUENCE [LARGE SCALE GENOMIC DNA]</scope>
    <source>
        <strain evidence="2 3">ME102</strain>
    </source>
</reference>
<name>A0A1Y0I7L2_9GAMM</name>
<accession>A0A1Y0I7L2</accession>
<evidence type="ECO:0000313" key="3">
    <source>
        <dbReference type="Proteomes" id="UP000196027"/>
    </source>
</evidence>
<keyword evidence="1" id="KW-0812">Transmembrane</keyword>
<feature type="transmembrane region" description="Helical" evidence="1">
    <location>
        <begin position="49"/>
        <end position="71"/>
    </location>
</feature>
<organism evidence="2 3">
    <name type="scientific">Oleiphilus messinensis</name>
    <dbReference type="NCBI Taxonomy" id="141451"/>
    <lineage>
        <taxon>Bacteria</taxon>
        <taxon>Pseudomonadati</taxon>
        <taxon>Pseudomonadota</taxon>
        <taxon>Gammaproteobacteria</taxon>
        <taxon>Oceanospirillales</taxon>
        <taxon>Oleiphilaceae</taxon>
        <taxon>Oleiphilus</taxon>
    </lineage>
</organism>
<keyword evidence="1" id="KW-0472">Membrane</keyword>
<evidence type="ECO:0000313" key="2">
    <source>
        <dbReference type="EMBL" id="ARU56497.1"/>
    </source>
</evidence>
<keyword evidence="1" id="KW-1133">Transmembrane helix</keyword>
<keyword evidence="3" id="KW-1185">Reference proteome</keyword>
<gene>
    <name evidence="2" type="ORF">OLMES_2436</name>
</gene>
<sequence length="278" mass="31788">MICRSRYMLSTQGQYIALFQPQPLFYSTRYFYQNVNFGKKGTGIFKGKIIKVVFLALFSLLTIGCSIQKVIVNSPGLQESLEQSENLQIKDLRPEAEKDREIFSLFILSEAYGTSRQGDMTEPPPLRILQHRIYDKYVNEARLPEVKVYHFVTYMNMQAELRKLSTSIALNQITGLAFPLPRRFGVEGTATHVSQSEFEQVKDEYSRALYSETENPKRASVLIVYLDAEIDGERTFIKTMTPILLENQPGKIPIVVAIETAIAYFLDQYPKNEVAVSK</sequence>
<evidence type="ECO:0000256" key="1">
    <source>
        <dbReference type="SAM" id="Phobius"/>
    </source>
</evidence>
<proteinExistence type="predicted"/>
<dbReference type="Proteomes" id="UP000196027">
    <property type="component" value="Chromosome"/>
</dbReference>
<dbReference type="AlphaFoldDB" id="A0A1Y0I7L2"/>
<dbReference type="KEGG" id="ome:OLMES_2436"/>
<protein>
    <submittedName>
        <fullName evidence="2">Uncharacterized protein</fullName>
    </submittedName>
</protein>
<dbReference type="EMBL" id="CP021425">
    <property type="protein sequence ID" value="ARU56497.1"/>
    <property type="molecule type" value="Genomic_DNA"/>
</dbReference>